<name>A0AA86P8T6_9EUKA</name>
<dbReference type="GO" id="GO:0005525">
    <property type="term" value="F:GTP binding"/>
    <property type="evidence" value="ECO:0007669"/>
    <property type="project" value="InterPro"/>
</dbReference>
<evidence type="ECO:0000313" key="7">
    <source>
        <dbReference type="EMBL" id="CAL6087269.1"/>
    </source>
</evidence>
<dbReference type="PANTHER" id="PTHR47978">
    <property type="match status" value="1"/>
</dbReference>
<dbReference type="InterPro" id="IPR027417">
    <property type="entry name" value="P-loop_NTPase"/>
</dbReference>
<dbReference type="PROSITE" id="PS51419">
    <property type="entry name" value="RAB"/>
    <property type="match status" value="1"/>
</dbReference>
<evidence type="ECO:0000313" key="6">
    <source>
        <dbReference type="EMBL" id="CAL6075228.1"/>
    </source>
</evidence>
<reference evidence="3" key="1">
    <citation type="submission" date="2023-06" db="EMBL/GenBank/DDBJ databases">
        <authorList>
            <person name="Kurt Z."/>
        </authorList>
    </citation>
    <scope>NUCLEOTIDE SEQUENCE</scope>
</reference>
<dbReference type="PRINTS" id="PR00449">
    <property type="entry name" value="RASTRNSFRMNG"/>
</dbReference>
<dbReference type="SMART" id="SM00175">
    <property type="entry name" value="RAB"/>
    <property type="match status" value="1"/>
</dbReference>
<proteinExistence type="predicted"/>
<dbReference type="SMART" id="SM00174">
    <property type="entry name" value="RHO"/>
    <property type="match status" value="1"/>
</dbReference>
<evidence type="ECO:0000313" key="3">
    <source>
        <dbReference type="EMBL" id="CAI9932300.1"/>
    </source>
</evidence>
<organism evidence="3">
    <name type="scientific">Hexamita inflata</name>
    <dbReference type="NCBI Taxonomy" id="28002"/>
    <lineage>
        <taxon>Eukaryota</taxon>
        <taxon>Metamonada</taxon>
        <taxon>Diplomonadida</taxon>
        <taxon>Hexamitidae</taxon>
        <taxon>Hexamitinae</taxon>
        <taxon>Hexamita</taxon>
    </lineage>
</organism>
<comment type="caution">
    <text evidence="3">The sequence shown here is derived from an EMBL/GenBank/DDBJ whole genome shotgun (WGS) entry which is preliminary data.</text>
</comment>
<dbReference type="EMBL" id="CAXDID020000266">
    <property type="protein sequence ID" value="CAL6067173.1"/>
    <property type="molecule type" value="Genomic_DNA"/>
</dbReference>
<evidence type="ECO:0000313" key="2">
    <source>
        <dbReference type="EMBL" id="CAI9918834.1"/>
    </source>
</evidence>
<sequence>MADQTIQVKISLYGNAETGKSSLASRYLTGEFNYNYIQTLGVGFREKTISVQNQQVVLSLWDIGGEEEFQQMIPLSADGAHALIFVFDLTQRQSLAGLKNWYRNVRQLNQEGFSIIVGTKYDIFEQTMSAEDKAEILSHARKYAKAMGNAPLIFTSAAKGINVVRLFKLIVSMVFGLNSGIEKVTEVDKPIFEYEEAQ</sequence>
<dbReference type="EMBL" id="CAXDID020000312">
    <property type="protein sequence ID" value="CAL6075228.1"/>
    <property type="molecule type" value="Genomic_DNA"/>
</dbReference>
<dbReference type="Pfam" id="PF00071">
    <property type="entry name" value="Ras"/>
    <property type="match status" value="1"/>
</dbReference>
<gene>
    <name evidence="3" type="ORF">HINF_LOCUS19945</name>
    <name evidence="5" type="ORF">HINF_LOCUS52897</name>
    <name evidence="6" type="ORF">HINF_LOCUS57106</name>
    <name evidence="7" type="ORF">HINF_LOCUS63566</name>
    <name evidence="4" type="ORF">HINF_LOCUS64644</name>
    <name evidence="2" type="ORF">HINF_LOCUS6479</name>
</gene>
<protein>
    <submittedName>
        <fullName evidence="3">Tem-1-like protein</fullName>
    </submittedName>
    <submittedName>
        <fullName evidence="5">Tem-1-like_protein</fullName>
    </submittedName>
</protein>
<dbReference type="NCBIfam" id="TIGR00231">
    <property type="entry name" value="small_GTP"/>
    <property type="match status" value="1"/>
</dbReference>
<evidence type="ECO:0000313" key="4">
    <source>
        <dbReference type="EMBL" id="CAI9976999.1"/>
    </source>
</evidence>
<dbReference type="EMBL" id="CATOUU010001176">
    <property type="protein sequence ID" value="CAI9976999.1"/>
    <property type="molecule type" value="Genomic_DNA"/>
</dbReference>
<evidence type="ECO:0000256" key="1">
    <source>
        <dbReference type="ARBA" id="ARBA00022741"/>
    </source>
</evidence>
<dbReference type="SMART" id="SM00173">
    <property type="entry name" value="RAS"/>
    <property type="match status" value="1"/>
</dbReference>
<evidence type="ECO:0000313" key="8">
    <source>
        <dbReference type="Proteomes" id="UP001642409"/>
    </source>
</evidence>
<dbReference type="SUPFAM" id="SSF52540">
    <property type="entry name" value="P-loop containing nucleoside triphosphate hydrolases"/>
    <property type="match status" value="1"/>
</dbReference>
<dbReference type="EMBL" id="CATOUU010000167">
    <property type="protein sequence ID" value="CAI9918834.1"/>
    <property type="molecule type" value="Genomic_DNA"/>
</dbReference>
<accession>A0AA86P8T6</accession>
<dbReference type="FunFam" id="3.40.50.300:FF:001447">
    <property type="entry name" value="Ras-related protein Rab-1B"/>
    <property type="match status" value="1"/>
</dbReference>
<dbReference type="Gene3D" id="3.40.50.300">
    <property type="entry name" value="P-loop containing nucleotide triphosphate hydrolases"/>
    <property type="match status" value="1"/>
</dbReference>
<dbReference type="EMBL" id="CATOUU010000512">
    <property type="protein sequence ID" value="CAI9932300.1"/>
    <property type="molecule type" value="Genomic_DNA"/>
</dbReference>
<dbReference type="GO" id="GO:0003924">
    <property type="term" value="F:GTPase activity"/>
    <property type="evidence" value="ECO:0007669"/>
    <property type="project" value="InterPro"/>
</dbReference>
<evidence type="ECO:0000313" key="5">
    <source>
        <dbReference type="EMBL" id="CAL6067173.1"/>
    </source>
</evidence>
<reference evidence="5 8" key="2">
    <citation type="submission" date="2024-07" db="EMBL/GenBank/DDBJ databases">
        <authorList>
            <person name="Akdeniz Z."/>
        </authorList>
    </citation>
    <scope>NUCLEOTIDE SEQUENCE [LARGE SCALE GENOMIC DNA]</scope>
</reference>
<dbReference type="Proteomes" id="UP001642409">
    <property type="component" value="Unassembled WGS sequence"/>
</dbReference>
<dbReference type="EMBL" id="CAXDID020000399">
    <property type="protein sequence ID" value="CAL6087269.1"/>
    <property type="molecule type" value="Genomic_DNA"/>
</dbReference>
<keyword evidence="8" id="KW-1185">Reference proteome</keyword>
<dbReference type="AlphaFoldDB" id="A0AA86P8T6"/>
<dbReference type="InterPro" id="IPR001806">
    <property type="entry name" value="Small_GTPase"/>
</dbReference>
<dbReference type="InterPro" id="IPR005225">
    <property type="entry name" value="Small_GTP-bd"/>
</dbReference>
<keyword evidence="1" id="KW-0547">Nucleotide-binding</keyword>